<organism evidence="1 2">
    <name type="scientific">Thalassobaculum litoreum DSM 18839</name>
    <dbReference type="NCBI Taxonomy" id="1123362"/>
    <lineage>
        <taxon>Bacteria</taxon>
        <taxon>Pseudomonadati</taxon>
        <taxon>Pseudomonadota</taxon>
        <taxon>Alphaproteobacteria</taxon>
        <taxon>Rhodospirillales</taxon>
        <taxon>Thalassobaculaceae</taxon>
        <taxon>Thalassobaculum</taxon>
    </lineage>
</organism>
<keyword evidence="2" id="KW-1185">Reference proteome</keyword>
<dbReference type="Proteomes" id="UP000198615">
    <property type="component" value="Unassembled WGS sequence"/>
</dbReference>
<comment type="caution">
    <text evidence="1">The sequence shown here is derived from an EMBL/GenBank/DDBJ whole genome shotgun (WGS) entry which is preliminary data.</text>
</comment>
<name>A0A8G2EZL6_9PROT</name>
<evidence type="ECO:0000313" key="2">
    <source>
        <dbReference type="Proteomes" id="UP000198615"/>
    </source>
</evidence>
<dbReference type="EMBL" id="FNBW01000014">
    <property type="protein sequence ID" value="SDG30719.1"/>
    <property type="molecule type" value="Genomic_DNA"/>
</dbReference>
<sequence>MSSNRPDMPTDPDAASGITVPLEALVGSDAPRAMHDFVKYWIDKRGEAWMPAFGDIDPVDIPWALSRIYVVDVLPDGDFVYRLAGEAVAERYDRTLKGTRISDLFSDRSADLILERWRRVASGPSAYYSYTQHASIRGPSVTARRVMLPLGGDGRTADHLLGFAMFDEDERSQDQFSNGLITKDVRWSDLRR</sequence>
<dbReference type="InterPro" id="IPR009922">
    <property type="entry name" value="DUF1457"/>
</dbReference>
<dbReference type="OrthoDB" id="7359143at2"/>
<accession>A0A8G2EZL6</accession>
<protein>
    <submittedName>
        <fullName evidence="1">PAS domain-containing protein</fullName>
    </submittedName>
</protein>
<evidence type="ECO:0000313" key="1">
    <source>
        <dbReference type="EMBL" id="SDG30719.1"/>
    </source>
</evidence>
<reference evidence="1 2" key="1">
    <citation type="submission" date="2016-10" db="EMBL/GenBank/DDBJ databases">
        <authorList>
            <person name="Varghese N."/>
            <person name="Submissions S."/>
        </authorList>
    </citation>
    <scope>NUCLEOTIDE SEQUENCE [LARGE SCALE GENOMIC DNA]</scope>
    <source>
        <strain evidence="1 2">DSM 18839</strain>
    </source>
</reference>
<dbReference type="Pfam" id="PF07310">
    <property type="entry name" value="PAS_5"/>
    <property type="match status" value="1"/>
</dbReference>
<dbReference type="RefSeq" id="WP_139189403.1">
    <property type="nucleotide sequence ID" value="NZ_FNBW01000014.1"/>
</dbReference>
<dbReference type="AlphaFoldDB" id="A0A8G2EZL6"/>
<proteinExistence type="predicted"/>
<gene>
    <name evidence="1" type="ORF">SAMN05660686_03967</name>
</gene>